<dbReference type="AlphaFoldDB" id="X1H739"/>
<keyword evidence="1" id="KW-1133">Transmembrane helix</keyword>
<dbReference type="EMBL" id="BARU01017859">
    <property type="protein sequence ID" value="GAH49669.1"/>
    <property type="molecule type" value="Genomic_DNA"/>
</dbReference>
<gene>
    <name evidence="2" type="ORF">S03H2_29575</name>
</gene>
<proteinExistence type="predicted"/>
<keyword evidence="1" id="KW-0812">Transmembrane</keyword>
<keyword evidence="1" id="KW-0472">Membrane</keyword>
<organism evidence="2">
    <name type="scientific">marine sediment metagenome</name>
    <dbReference type="NCBI Taxonomy" id="412755"/>
    <lineage>
        <taxon>unclassified sequences</taxon>
        <taxon>metagenomes</taxon>
        <taxon>ecological metagenomes</taxon>
    </lineage>
</organism>
<sequence>QNTAQVAVVSAAPVPVNGINMSEMMNLMITMMIMVMMMKMMAGAFTSS</sequence>
<name>X1H739_9ZZZZ</name>
<reference evidence="2" key="1">
    <citation type="journal article" date="2014" name="Front. Microbiol.">
        <title>High frequency of phylogenetically diverse reductive dehalogenase-homologous genes in deep subseafloor sedimentary metagenomes.</title>
        <authorList>
            <person name="Kawai M."/>
            <person name="Futagami T."/>
            <person name="Toyoda A."/>
            <person name="Takaki Y."/>
            <person name="Nishi S."/>
            <person name="Hori S."/>
            <person name="Arai W."/>
            <person name="Tsubouchi T."/>
            <person name="Morono Y."/>
            <person name="Uchiyama I."/>
            <person name="Ito T."/>
            <person name="Fujiyama A."/>
            <person name="Inagaki F."/>
            <person name="Takami H."/>
        </authorList>
    </citation>
    <scope>NUCLEOTIDE SEQUENCE</scope>
    <source>
        <strain evidence="2">Expedition CK06-06</strain>
    </source>
</reference>
<protein>
    <submittedName>
        <fullName evidence="2">Uncharacterized protein</fullName>
    </submittedName>
</protein>
<evidence type="ECO:0000313" key="2">
    <source>
        <dbReference type="EMBL" id="GAH49669.1"/>
    </source>
</evidence>
<feature type="transmembrane region" description="Helical" evidence="1">
    <location>
        <begin position="24"/>
        <end position="45"/>
    </location>
</feature>
<evidence type="ECO:0000256" key="1">
    <source>
        <dbReference type="SAM" id="Phobius"/>
    </source>
</evidence>
<feature type="non-terminal residue" evidence="2">
    <location>
        <position position="1"/>
    </location>
</feature>
<comment type="caution">
    <text evidence="2">The sequence shown here is derived from an EMBL/GenBank/DDBJ whole genome shotgun (WGS) entry which is preliminary data.</text>
</comment>
<accession>X1H739</accession>